<sequence length="102" mass="11079">MTTSSYYPASVIDRSANNVYLRCAGVTQQPIAANTELTVVVDGGIPEAYRPDTNLIFNEDYNIAGKKLRVSISTTGKITYTSPEALTSGTPLNMHLEYMTGK</sequence>
<name>A0ABT1ECP0_9FIRM</name>
<accession>A0ABT1ECP0</accession>
<dbReference type="RefSeq" id="WP_262067363.1">
    <property type="nucleotide sequence ID" value="NZ_JAMXOD010000033.1"/>
</dbReference>
<evidence type="ECO:0000313" key="2">
    <source>
        <dbReference type="Proteomes" id="UP001523566"/>
    </source>
</evidence>
<organism evidence="1 2">
    <name type="scientific">Aequitasia blattaphilus</name>
    <dbReference type="NCBI Taxonomy" id="2949332"/>
    <lineage>
        <taxon>Bacteria</taxon>
        <taxon>Bacillati</taxon>
        <taxon>Bacillota</taxon>
        <taxon>Clostridia</taxon>
        <taxon>Lachnospirales</taxon>
        <taxon>Lachnospiraceae</taxon>
        <taxon>Aequitasia</taxon>
    </lineage>
</organism>
<evidence type="ECO:0000313" key="1">
    <source>
        <dbReference type="EMBL" id="MCP1103590.1"/>
    </source>
</evidence>
<gene>
    <name evidence="1" type="ORF">NK125_14400</name>
</gene>
<keyword evidence="2" id="KW-1185">Reference proteome</keyword>
<reference evidence="1 2" key="1">
    <citation type="journal article" date="2022" name="Genome Biol. Evol.">
        <title>Host diet, physiology and behaviors set the stage for Lachnospiraceae cladogenesis.</title>
        <authorList>
            <person name="Vera-Ponce De Leon A."/>
            <person name="Schneider M."/>
            <person name="Jahnes B.C."/>
            <person name="Sadowski V."/>
            <person name="Camuy-Velez L.A."/>
            <person name="Duan J."/>
            <person name="Sabree Z.L."/>
        </authorList>
    </citation>
    <scope>NUCLEOTIDE SEQUENCE [LARGE SCALE GENOMIC DNA]</scope>
    <source>
        <strain evidence="1 2">PAL113</strain>
    </source>
</reference>
<dbReference type="EMBL" id="JAMZFW010000033">
    <property type="protein sequence ID" value="MCP1103590.1"/>
    <property type="molecule type" value="Genomic_DNA"/>
</dbReference>
<comment type="caution">
    <text evidence="1">The sequence shown here is derived from an EMBL/GenBank/DDBJ whole genome shotgun (WGS) entry which is preliminary data.</text>
</comment>
<protein>
    <submittedName>
        <fullName evidence="1">Uncharacterized protein</fullName>
    </submittedName>
</protein>
<proteinExistence type="predicted"/>
<dbReference type="Proteomes" id="UP001523566">
    <property type="component" value="Unassembled WGS sequence"/>
</dbReference>